<dbReference type="Pfam" id="PF00378">
    <property type="entry name" value="ECH_1"/>
    <property type="match status" value="1"/>
</dbReference>
<dbReference type="PANTHER" id="PTHR11941">
    <property type="entry name" value="ENOYL-COA HYDRATASE-RELATED"/>
    <property type="match status" value="1"/>
</dbReference>
<dbReference type="PATRIC" id="fig|1299331.3.peg.4319"/>
<dbReference type="SUPFAM" id="SSF52096">
    <property type="entry name" value="ClpP/crotonase"/>
    <property type="match status" value="1"/>
</dbReference>
<gene>
    <name evidence="2" type="ORF">I550_4425</name>
</gene>
<dbReference type="AlphaFoldDB" id="X8CKC1"/>
<reference evidence="2 3" key="1">
    <citation type="submission" date="2013-12" db="EMBL/GenBank/DDBJ databases">
        <authorList>
            <person name="Zelazny A."/>
            <person name="Olivier K."/>
            <person name="Holland S."/>
            <person name="Lenaerts A."/>
            <person name="Ordway D."/>
            <person name="DeGroote M.A."/>
            <person name="Parker T."/>
            <person name="Sizemore C."/>
            <person name="Tallon L.J."/>
            <person name="Sadzewicz L.K."/>
            <person name="Sengamalay N."/>
            <person name="Fraser C.M."/>
            <person name="Hine E."/>
            <person name="Shefchek K.A."/>
            <person name="Das S.P."/>
            <person name="Tettelin H."/>
        </authorList>
    </citation>
    <scope>NUCLEOTIDE SEQUENCE [LARGE SCALE GENOMIC DNA]</scope>
    <source>
        <strain evidence="2 3">1956</strain>
    </source>
</reference>
<dbReference type="CDD" id="cd06558">
    <property type="entry name" value="crotonase-like"/>
    <property type="match status" value="1"/>
</dbReference>
<comment type="caution">
    <text evidence="2">The sequence shown here is derived from an EMBL/GenBank/DDBJ whole genome shotgun (WGS) entry which is preliminary data.</text>
</comment>
<protein>
    <submittedName>
        <fullName evidence="2">Enoyl-CoA hydratase/isomerase family protein</fullName>
    </submittedName>
</protein>
<evidence type="ECO:0000256" key="1">
    <source>
        <dbReference type="ARBA" id="ARBA00023098"/>
    </source>
</evidence>
<organism evidence="2 3">
    <name type="scientific">Mycobacterium intracellulare 1956</name>
    <dbReference type="NCBI Taxonomy" id="1299331"/>
    <lineage>
        <taxon>Bacteria</taxon>
        <taxon>Bacillati</taxon>
        <taxon>Actinomycetota</taxon>
        <taxon>Actinomycetes</taxon>
        <taxon>Mycobacteriales</taxon>
        <taxon>Mycobacteriaceae</taxon>
        <taxon>Mycobacterium</taxon>
        <taxon>Mycobacterium avium complex (MAC)</taxon>
    </lineage>
</organism>
<dbReference type="PANTHER" id="PTHR11941:SF54">
    <property type="entry name" value="ENOYL-COA HYDRATASE, MITOCHONDRIAL"/>
    <property type="match status" value="1"/>
</dbReference>
<dbReference type="Gene3D" id="3.90.226.10">
    <property type="entry name" value="2-enoyl-CoA Hydratase, Chain A, domain 1"/>
    <property type="match status" value="1"/>
</dbReference>
<dbReference type="InterPro" id="IPR001753">
    <property type="entry name" value="Enoyl-CoA_hydra/iso"/>
</dbReference>
<dbReference type="InterPro" id="IPR029045">
    <property type="entry name" value="ClpP/crotonase-like_dom_sf"/>
</dbReference>
<keyword evidence="1" id="KW-0443">Lipid metabolism</keyword>
<accession>X8CKC1</accession>
<dbReference type="GO" id="GO:0006635">
    <property type="term" value="P:fatty acid beta-oxidation"/>
    <property type="evidence" value="ECO:0007669"/>
    <property type="project" value="TreeGrafter"/>
</dbReference>
<proteinExistence type="predicted"/>
<keyword evidence="2" id="KW-0413">Isomerase</keyword>
<name>X8CKC1_MYCIT</name>
<dbReference type="GO" id="GO:0016853">
    <property type="term" value="F:isomerase activity"/>
    <property type="evidence" value="ECO:0007669"/>
    <property type="project" value="UniProtKB-KW"/>
</dbReference>
<dbReference type="EMBL" id="JAOG01000002">
    <property type="protein sequence ID" value="EUA56266.1"/>
    <property type="molecule type" value="Genomic_DNA"/>
</dbReference>
<evidence type="ECO:0000313" key="3">
    <source>
        <dbReference type="Proteomes" id="UP000020825"/>
    </source>
</evidence>
<evidence type="ECO:0000313" key="2">
    <source>
        <dbReference type="EMBL" id="EUA56266.1"/>
    </source>
</evidence>
<sequence length="311" mass="33937">MVTESNVVKYEERGHVAVVTLDRAEQRNAFDRELSAATLAAWDRIKADPNIRVAIVTGAGPAFSAGADLKKLIPHIRAASDEDNRRRAWEGPGWAGISGGYTINTPIIAAINGDCIAGGHELAEFCDIRITVPHARFGHQEIKWGLMPGDGGCSRLPRIIGLGRAMELILTGRIYDAEEALRIGFVTKIVDPQELMPEALALAETIASNGPLAVRAAKQTILRGIGRPLNDNIPFETETFSYLCKSDDWTRANARSSRARHPTFRDGRRAAVNGPVRRRCRAPAWRGRRTPACPGAVSGFARQAVHRRALP</sequence>
<dbReference type="Proteomes" id="UP000020825">
    <property type="component" value="Unassembled WGS sequence"/>
</dbReference>